<feature type="region of interest" description="Disordered" evidence="1">
    <location>
        <begin position="1"/>
        <end position="84"/>
    </location>
</feature>
<dbReference type="Proteomes" id="UP000324222">
    <property type="component" value="Unassembled WGS sequence"/>
</dbReference>
<keyword evidence="3" id="KW-1185">Reference proteome</keyword>
<accession>A0A5B7I0E8</accession>
<protein>
    <submittedName>
        <fullName evidence="2">Uncharacterized protein</fullName>
    </submittedName>
</protein>
<organism evidence="2 3">
    <name type="scientific">Portunus trituberculatus</name>
    <name type="common">Swimming crab</name>
    <name type="synonym">Neptunus trituberculatus</name>
    <dbReference type="NCBI Taxonomy" id="210409"/>
    <lineage>
        <taxon>Eukaryota</taxon>
        <taxon>Metazoa</taxon>
        <taxon>Ecdysozoa</taxon>
        <taxon>Arthropoda</taxon>
        <taxon>Crustacea</taxon>
        <taxon>Multicrustacea</taxon>
        <taxon>Malacostraca</taxon>
        <taxon>Eumalacostraca</taxon>
        <taxon>Eucarida</taxon>
        <taxon>Decapoda</taxon>
        <taxon>Pleocyemata</taxon>
        <taxon>Brachyura</taxon>
        <taxon>Eubrachyura</taxon>
        <taxon>Portunoidea</taxon>
        <taxon>Portunidae</taxon>
        <taxon>Portuninae</taxon>
        <taxon>Portunus</taxon>
    </lineage>
</organism>
<evidence type="ECO:0000313" key="3">
    <source>
        <dbReference type="Proteomes" id="UP000324222"/>
    </source>
</evidence>
<dbReference type="EMBL" id="VSRR010041676">
    <property type="protein sequence ID" value="MPC75703.1"/>
    <property type="molecule type" value="Genomic_DNA"/>
</dbReference>
<evidence type="ECO:0000256" key="1">
    <source>
        <dbReference type="SAM" id="MobiDB-lite"/>
    </source>
</evidence>
<proteinExistence type="predicted"/>
<gene>
    <name evidence="2" type="ORF">E2C01_070095</name>
</gene>
<reference evidence="2 3" key="1">
    <citation type="submission" date="2019-05" db="EMBL/GenBank/DDBJ databases">
        <title>Another draft genome of Portunus trituberculatus and its Hox gene families provides insights of decapod evolution.</title>
        <authorList>
            <person name="Jeong J.-H."/>
            <person name="Song I."/>
            <person name="Kim S."/>
            <person name="Choi T."/>
            <person name="Kim D."/>
            <person name="Ryu S."/>
            <person name="Kim W."/>
        </authorList>
    </citation>
    <scope>NUCLEOTIDE SEQUENCE [LARGE SCALE GENOMIC DNA]</scope>
    <source>
        <tissue evidence="2">Muscle</tissue>
    </source>
</reference>
<evidence type="ECO:0000313" key="2">
    <source>
        <dbReference type="EMBL" id="MPC75703.1"/>
    </source>
</evidence>
<dbReference type="AlphaFoldDB" id="A0A5B7I0E8"/>
<comment type="caution">
    <text evidence="2">The sequence shown here is derived from an EMBL/GenBank/DDBJ whole genome shotgun (WGS) entry which is preliminary data.</text>
</comment>
<name>A0A5B7I0E8_PORTR</name>
<sequence length="84" mass="9104">MMSVKCVQESEQRRKRGGHCTLSSSPPAGHGNDGTHRRKGGNFFLVDVTGGDPHPRHLPHTRASYAGVPARGAAHPLHEKETFP</sequence>